<evidence type="ECO:0000313" key="1">
    <source>
        <dbReference type="EMBL" id="KKR09877.1"/>
    </source>
</evidence>
<accession>A0A0G0R833</accession>
<dbReference type="EMBL" id="LBWP01000026">
    <property type="protein sequence ID" value="KKR09877.1"/>
    <property type="molecule type" value="Genomic_DNA"/>
</dbReference>
<dbReference type="AlphaFoldDB" id="A0A0G0R833"/>
<dbReference type="Gene3D" id="3.30.460.10">
    <property type="entry name" value="Beta Polymerase, domain 2"/>
    <property type="match status" value="1"/>
</dbReference>
<comment type="caution">
    <text evidence="1">The sequence shown here is derived from an EMBL/GenBank/DDBJ whole genome shotgun (WGS) entry which is preliminary data.</text>
</comment>
<evidence type="ECO:0000313" key="2">
    <source>
        <dbReference type="Proteomes" id="UP000034246"/>
    </source>
</evidence>
<dbReference type="SUPFAM" id="SSF81301">
    <property type="entry name" value="Nucleotidyltransferase"/>
    <property type="match status" value="1"/>
</dbReference>
<sequence length="182" mass="21631">MFNYLRTNLKLLLQSPKDYLYSFIYIGNETVKIKKFNPKHLVCANKLMQKIKKVCPDLTLYLIGSVALRIEGMGDIDLYASTPLDKFPQVSQCLTKLFGKPLKIRRRHIVWGFKYQHISTELELTDPDDKTLRTQLRLFNLLKNNPCYLQEYRTLKNNLNNHPQLDYVRKRMEFFNRILAEK</sequence>
<organism evidence="1 2">
    <name type="scientific">Candidatus Woesebacteria bacterium GW2011_GWA1_39_21</name>
    <dbReference type="NCBI Taxonomy" id="1618550"/>
    <lineage>
        <taxon>Bacteria</taxon>
        <taxon>Candidatus Woeseibacteriota</taxon>
    </lineage>
</organism>
<name>A0A0G0R833_9BACT</name>
<dbReference type="Proteomes" id="UP000034246">
    <property type="component" value="Unassembled WGS sequence"/>
</dbReference>
<reference evidence="1 2" key="1">
    <citation type="journal article" date="2015" name="Nature">
        <title>rRNA introns, odd ribosomes, and small enigmatic genomes across a large radiation of phyla.</title>
        <authorList>
            <person name="Brown C.T."/>
            <person name="Hug L.A."/>
            <person name="Thomas B.C."/>
            <person name="Sharon I."/>
            <person name="Castelle C.J."/>
            <person name="Singh A."/>
            <person name="Wilkins M.J."/>
            <person name="Williams K.H."/>
            <person name="Banfield J.F."/>
        </authorList>
    </citation>
    <scope>NUCLEOTIDE SEQUENCE [LARGE SCALE GENOMIC DNA]</scope>
</reference>
<dbReference type="STRING" id="1618550.UT39_C0026G0002"/>
<evidence type="ECO:0008006" key="3">
    <source>
        <dbReference type="Google" id="ProtNLM"/>
    </source>
</evidence>
<gene>
    <name evidence="1" type="ORF">UT39_C0026G0002</name>
</gene>
<dbReference type="InterPro" id="IPR043519">
    <property type="entry name" value="NT_sf"/>
</dbReference>
<proteinExistence type="predicted"/>
<protein>
    <recommendedName>
        <fullName evidence="3">Polymerase nucleotidyl transferase domain-containing protein</fullName>
    </recommendedName>
</protein>